<feature type="chain" id="PRO_5040786006" evidence="1">
    <location>
        <begin position="27"/>
        <end position="325"/>
    </location>
</feature>
<name>A0A9X3AM65_9SPHN</name>
<evidence type="ECO:0000256" key="1">
    <source>
        <dbReference type="SAM" id="SignalP"/>
    </source>
</evidence>
<comment type="caution">
    <text evidence="3">The sequence shown here is derived from an EMBL/GenBank/DDBJ whole genome shotgun (WGS) entry which is preliminary data.</text>
</comment>
<feature type="domain" description="PDZ" evidence="2">
    <location>
        <begin position="66"/>
        <end position="130"/>
    </location>
</feature>
<dbReference type="AlphaFoldDB" id="A0A9X3AM65"/>
<dbReference type="Gene3D" id="2.30.42.10">
    <property type="match status" value="1"/>
</dbReference>
<organism evidence="3 4">
    <name type="scientific">Tsuneonella litorea</name>
    <dbReference type="NCBI Taxonomy" id="2976475"/>
    <lineage>
        <taxon>Bacteria</taxon>
        <taxon>Pseudomonadati</taxon>
        <taxon>Pseudomonadota</taxon>
        <taxon>Alphaproteobacteria</taxon>
        <taxon>Sphingomonadales</taxon>
        <taxon>Erythrobacteraceae</taxon>
        <taxon>Tsuneonella</taxon>
    </lineage>
</organism>
<dbReference type="Proteomes" id="UP001142648">
    <property type="component" value="Unassembled WGS sequence"/>
</dbReference>
<dbReference type="RefSeq" id="WP_259960691.1">
    <property type="nucleotide sequence ID" value="NZ_JAOAMV010000001.1"/>
</dbReference>
<accession>A0A9X3AM65</accession>
<keyword evidence="1" id="KW-0732">Signal</keyword>
<proteinExistence type="predicted"/>
<evidence type="ECO:0000313" key="4">
    <source>
        <dbReference type="Proteomes" id="UP001142648"/>
    </source>
</evidence>
<evidence type="ECO:0000259" key="2">
    <source>
        <dbReference type="PROSITE" id="PS50106"/>
    </source>
</evidence>
<keyword evidence="4" id="KW-1185">Reference proteome</keyword>
<dbReference type="PROSITE" id="PS50106">
    <property type="entry name" value="PDZ"/>
    <property type="match status" value="1"/>
</dbReference>
<dbReference type="EMBL" id="JAOAMV010000001">
    <property type="protein sequence ID" value="MCT2557942.1"/>
    <property type="molecule type" value="Genomic_DNA"/>
</dbReference>
<sequence length="325" mass="34646">MTGRAARLAALVLALALAPPGPPARAGLVEDRAGLAQLQEEDLRLQAIGWKLAVGNARFCDAAPAIGLLLQDMASYAAPERMRAAAGIAGDVAVQAVVPGAPAAAAGLSPNDEVIAIDGEPMAALPQAKAGSWQRLAALNDRLEAALARDGAVRIAWRKADGSTGDAAIAGVPACRSRFELVDGGGKAIADGQRVLIGRGFAGTGYDEELFAAAIAHELAHNLLRHRGWLKQVGRKRSNIRVTEREADRLMPWLLANAGYDPQAAARFFHRWGPRNGGWIFRARTHDGWDERAGFVRGELPQVEALMTREGAADWRTHFRRDTGD</sequence>
<dbReference type="SUPFAM" id="SSF50156">
    <property type="entry name" value="PDZ domain-like"/>
    <property type="match status" value="1"/>
</dbReference>
<feature type="signal peptide" evidence="1">
    <location>
        <begin position="1"/>
        <end position="26"/>
    </location>
</feature>
<dbReference type="InterPro" id="IPR001478">
    <property type="entry name" value="PDZ"/>
</dbReference>
<dbReference type="Pfam" id="PF00595">
    <property type="entry name" value="PDZ"/>
    <property type="match status" value="1"/>
</dbReference>
<evidence type="ECO:0000313" key="3">
    <source>
        <dbReference type="EMBL" id="MCT2557942.1"/>
    </source>
</evidence>
<reference evidence="3" key="1">
    <citation type="submission" date="2022-09" db="EMBL/GenBank/DDBJ databases">
        <title>The genome sequence of Tsuneonella sp. YG55.</title>
        <authorList>
            <person name="Liu Y."/>
        </authorList>
    </citation>
    <scope>NUCLEOTIDE SEQUENCE</scope>
    <source>
        <strain evidence="3">YG55</strain>
    </source>
</reference>
<protein>
    <submittedName>
        <fullName evidence="3">PDZ domain-containing protein</fullName>
    </submittedName>
</protein>
<gene>
    <name evidence="3" type="ORF">N0B51_02985</name>
</gene>
<dbReference type="InterPro" id="IPR036034">
    <property type="entry name" value="PDZ_sf"/>
</dbReference>